<accession>X1DP06</accession>
<reference evidence="1" key="1">
    <citation type="journal article" date="2014" name="Front. Microbiol.">
        <title>High frequency of phylogenetically diverse reductive dehalogenase-homologous genes in deep subseafloor sedimentary metagenomes.</title>
        <authorList>
            <person name="Kawai M."/>
            <person name="Futagami T."/>
            <person name="Toyoda A."/>
            <person name="Takaki Y."/>
            <person name="Nishi S."/>
            <person name="Hori S."/>
            <person name="Arai W."/>
            <person name="Tsubouchi T."/>
            <person name="Morono Y."/>
            <person name="Uchiyama I."/>
            <person name="Ito T."/>
            <person name="Fujiyama A."/>
            <person name="Inagaki F."/>
            <person name="Takami H."/>
        </authorList>
    </citation>
    <scope>NUCLEOTIDE SEQUENCE</scope>
    <source>
        <strain evidence="1">Expedition CK06-06</strain>
    </source>
</reference>
<name>X1DP06_9ZZZZ</name>
<evidence type="ECO:0000313" key="1">
    <source>
        <dbReference type="EMBL" id="GAH21927.1"/>
    </source>
</evidence>
<gene>
    <name evidence="1" type="ORF">S03H2_04710</name>
</gene>
<proteinExistence type="predicted"/>
<protein>
    <submittedName>
        <fullName evidence="1">Uncharacterized protein</fullName>
    </submittedName>
</protein>
<comment type="caution">
    <text evidence="1">The sequence shown here is derived from an EMBL/GenBank/DDBJ whole genome shotgun (WGS) entry which is preliminary data.</text>
</comment>
<dbReference type="AlphaFoldDB" id="X1DP06"/>
<dbReference type="EMBL" id="BARU01001898">
    <property type="protein sequence ID" value="GAH21927.1"/>
    <property type="molecule type" value="Genomic_DNA"/>
</dbReference>
<organism evidence="1">
    <name type="scientific">marine sediment metagenome</name>
    <dbReference type="NCBI Taxonomy" id="412755"/>
    <lineage>
        <taxon>unclassified sequences</taxon>
        <taxon>metagenomes</taxon>
        <taxon>ecological metagenomes</taxon>
    </lineage>
</organism>
<feature type="non-terminal residue" evidence="1">
    <location>
        <position position="128"/>
    </location>
</feature>
<sequence length="128" mass="15065">MNNTNTNNNDNLVKKFSKIILINEKKMIRERDLIEMCSNLENFNDIIKKVHNNLKNIGFELVKTSYLEEKYYILTTEGKEKALSPIHYGILALIIALNNEIGENLNYFELKNILKDVWENVEYLIKNN</sequence>